<dbReference type="EMBL" id="JBHLZP010000045">
    <property type="protein sequence ID" value="MFB9832309.1"/>
    <property type="molecule type" value="Genomic_DNA"/>
</dbReference>
<keyword evidence="2" id="KW-0520">NAD</keyword>
<name>A0ABV5YDV1_9ACTN</name>
<evidence type="ECO:0000256" key="1">
    <source>
        <dbReference type="ARBA" id="ARBA00023002"/>
    </source>
</evidence>
<dbReference type="InterPro" id="IPR016161">
    <property type="entry name" value="Ald_DH/histidinol_DH"/>
</dbReference>
<dbReference type="PANTHER" id="PTHR43521:SF1">
    <property type="entry name" value="ALPHA-AMINOADIPIC SEMIALDEHYDE DEHYDROGENASE"/>
    <property type="match status" value="1"/>
</dbReference>
<dbReference type="InterPro" id="IPR015590">
    <property type="entry name" value="Aldehyde_DH_dom"/>
</dbReference>
<dbReference type="SUPFAM" id="SSF53720">
    <property type="entry name" value="ALDH-like"/>
    <property type="match status" value="1"/>
</dbReference>
<dbReference type="RefSeq" id="WP_378197947.1">
    <property type="nucleotide sequence ID" value="NZ_JBHLZP010000045.1"/>
</dbReference>
<feature type="domain" description="Aldehyde dehydrogenase" evidence="3">
    <location>
        <begin position="13"/>
        <end position="451"/>
    </location>
</feature>
<protein>
    <submittedName>
        <fullName evidence="4">Aldehyde dehydrogenase family protein</fullName>
    </submittedName>
</protein>
<proteinExistence type="predicted"/>
<sequence length="460" mass="46982">MPDMLVSHSPQQPDLVVAEAAATTPSQVVEAVARAREAARHWSATGGPGRCNALRQVSRALAARSQELEDLIVTEVGKPRGEARGEVARTLAIVDYYAQAALLRVGEVLPPNGTDLLYTERRPHGVVGLITPWNFPAAIPFWKAMPALAAGNAVLLKPSTAALGCARFLADLVAAHLPEGTVELVPGERETATAMIDLVDAVSFTGSTAVGRSVARRAAGRGIPVQAEMGGQNAAIVLPDAPIEATAVMLAGAAMGYAGQKCTATSRVVVVGDPAPLLEALEAAVKSLPVGDPGDERTVAGPVISSAAAAAVEDAAARVTRDGGLLVRGSGVDSAGHFVAPTLLWGLSASHPLNQEETFGPITSVLPVESAQEAVAVANAVAQGLVSSVHGRDVGRLMSVVRGLDTGMIKVNAPSSGVDFYAPFGGEKDSSVGPREQGATALEFYTSSRTVTIASPGGSG</sequence>
<reference evidence="4 5" key="1">
    <citation type="submission" date="2024-09" db="EMBL/GenBank/DDBJ databases">
        <authorList>
            <person name="Sun Q."/>
            <person name="Mori K."/>
        </authorList>
    </citation>
    <scope>NUCLEOTIDE SEQUENCE [LARGE SCALE GENOMIC DNA]</scope>
    <source>
        <strain evidence="4 5">TBRC 0563</strain>
    </source>
</reference>
<organism evidence="4 5">
    <name type="scientific">Actinoallomurus acaciae</name>
    <dbReference type="NCBI Taxonomy" id="502577"/>
    <lineage>
        <taxon>Bacteria</taxon>
        <taxon>Bacillati</taxon>
        <taxon>Actinomycetota</taxon>
        <taxon>Actinomycetes</taxon>
        <taxon>Streptosporangiales</taxon>
        <taxon>Thermomonosporaceae</taxon>
        <taxon>Actinoallomurus</taxon>
    </lineage>
</organism>
<dbReference type="Gene3D" id="3.40.605.10">
    <property type="entry name" value="Aldehyde Dehydrogenase, Chain A, domain 1"/>
    <property type="match status" value="1"/>
</dbReference>
<dbReference type="Gene3D" id="3.40.309.10">
    <property type="entry name" value="Aldehyde Dehydrogenase, Chain A, domain 2"/>
    <property type="match status" value="1"/>
</dbReference>
<evidence type="ECO:0000259" key="3">
    <source>
        <dbReference type="Pfam" id="PF00171"/>
    </source>
</evidence>
<evidence type="ECO:0000313" key="4">
    <source>
        <dbReference type="EMBL" id="MFB9832309.1"/>
    </source>
</evidence>
<accession>A0ABV5YDV1</accession>
<comment type="caution">
    <text evidence="4">The sequence shown here is derived from an EMBL/GenBank/DDBJ whole genome shotgun (WGS) entry which is preliminary data.</text>
</comment>
<gene>
    <name evidence="4" type="ORF">ACFFNX_08935</name>
</gene>
<evidence type="ECO:0000256" key="2">
    <source>
        <dbReference type="ARBA" id="ARBA00023027"/>
    </source>
</evidence>
<dbReference type="InterPro" id="IPR044638">
    <property type="entry name" value="ALDH7A1-like"/>
</dbReference>
<keyword evidence="5" id="KW-1185">Reference proteome</keyword>
<dbReference type="InterPro" id="IPR016163">
    <property type="entry name" value="Ald_DH_C"/>
</dbReference>
<dbReference type="Pfam" id="PF00171">
    <property type="entry name" value="Aldedh"/>
    <property type="match status" value="1"/>
</dbReference>
<dbReference type="InterPro" id="IPR016162">
    <property type="entry name" value="Ald_DH_N"/>
</dbReference>
<evidence type="ECO:0000313" key="5">
    <source>
        <dbReference type="Proteomes" id="UP001589627"/>
    </source>
</evidence>
<dbReference type="Proteomes" id="UP001589627">
    <property type="component" value="Unassembled WGS sequence"/>
</dbReference>
<keyword evidence="1" id="KW-0560">Oxidoreductase</keyword>
<dbReference type="PANTHER" id="PTHR43521">
    <property type="entry name" value="ALPHA-AMINOADIPIC SEMIALDEHYDE DEHYDROGENASE"/>
    <property type="match status" value="1"/>
</dbReference>